<evidence type="ECO:0000313" key="2">
    <source>
        <dbReference type="Proteomes" id="UP001331761"/>
    </source>
</evidence>
<keyword evidence="2" id="KW-1185">Reference proteome</keyword>
<sequence>MEYIQKIPSAPNRRKYPTRVCICSDDPQLQESPSELDRDPNDEPLYEDKFCKITAKDILVKWYYFPCGSSARIPLQNVSAMWIQPIDDRFPSTQWGSTDEKIWWAFDSRRDGTKSTSGVVILEPTRPQLIGFSVRKRQRFQSVLQAVARFPIHFTLPTNYC</sequence>
<comment type="caution">
    <text evidence="1">The sequence shown here is derived from an EMBL/GenBank/DDBJ whole genome shotgun (WGS) entry which is preliminary data.</text>
</comment>
<reference evidence="1 2" key="1">
    <citation type="submission" date="2019-10" db="EMBL/GenBank/DDBJ databases">
        <title>Assembly and Annotation for the nematode Trichostrongylus colubriformis.</title>
        <authorList>
            <person name="Martin J."/>
        </authorList>
    </citation>
    <scope>NUCLEOTIDE SEQUENCE [LARGE SCALE GENOMIC DNA]</scope>
    <source>
        <strain evidence="1">G859</strain>
        <tissue evidence="1">Whole worm</tissue>
    </source>
</reference>
<gene>
    <name evidence="1" type="ORF">GCK32_014117</name>
</gene>
<name>A0AAN8FM02_TRICO</name>
<dbReference type="AlphaFoldDB" id="A0AAN8FM02"/>
<dbReference type="Proteomes" id="UP001331761">
    <property type="component" value="Unassembled WGS sequence"/>
</dbReference>
<dbReference type="EMBL" id="WIXE01004889">
    <property type="protein sequence ID" value="KAK5982626.1"/>
    <property type="molecule type" value="Genomic_DNA"/>
</dbReference>
<evidence type="ECO:0000313" key="1">
    <source>
        <dbReference type="EMBL" id="KAK5982626.1"/>
    </source>
</evidence>
<organism evidence="1 2">
    <name type="scientific">Trichostrongylus colubriformis</name>
    <name type="common">Black scour worm</name>
    <dbReference type="NCBI Taxonomy" id="6319"/>
    <lineage>
        <taxon>Eukaryota</taxon>
        <taxon>Metazoa</taxon>
        <taxon>Ecdysozoa</taxon>
        <taxon>Nematoda</taxon>
        <taxon>Chromadorea</taxon>
        <taxon>Rhabditida</taxon>
        <taxon>Rhabditina</taxon>
        <taxon>Rhabditomorpha</taxon>
        <taxon>Strongyloidea</taxon>
        <taxon>Trichostrongylidae</taxon>
        <taxon>Trichostrongylus</taxon>
    </lineage>
</organism>
<protein>
    <submittedName>
        <fullName evidence="1">Uncharacterized protein</fullName>
    </submittedName>
</protein>
<proteinExistence type="predicted"/>
<accession>A0AAN8FM02</accession>
<dbReference type="PANTHER" id="PTHR35373">
    <property type="entry name" value="PROTEIN CBG16894"/>
    <property type="match status" value="1"/>
</dbReference>